<proteinExistence type="predicted"/>
<evidence type="ECO:0000256" key="1">
    <source>
        <dbReference type="SAM" id="MobiDB-lite"/>
    </source>
</evidence>
<evidence type="ECO:0000313" key="2">
    <source>
        <dbReference type="EMBL" id="CAJ1965221.1"/>
    </source>
</evidence>
<reference evidence="2" key="1">
    <citation type="submission" date="2023-08" db="EMBL/GenBank/DDBJ databases">
        <authorList>
            <person name="Audoor S."/>
            <person name="Bilcke G."/>
        </authorList>
    </citation>
    <scope>NUCLEOTIDE SEQUENCE</scope>
</reference>
<dbReference type="AlphaFoldDB" id="A0AAD2JMT7"/>
<evidence type="ECO:0008006" key="4">
    <source>
        <dbReference type="Google" id="ProtNLM"/>
    </source>
</evidence>
<feature type="region of interest" description="Disordered" evidence="1">
    <location>
        <begin position="39"/>
        <end position="74"/>
    </location>
</feature>
<accession>A0AAD2JMT7</accession>
<gene>
    <name evidence="2" type="ORF">CYCCA115_LOCUS21008</name>
</gene>
<organism evidence="2 3">
    <name type="scientific">Cylindrotheca closterium</name>
    <dbReference type="NCBI Taxonomy" id="2856"/>
    <lineage>
        <taxon>Eukaryota</taxon>
        <taxon>Sar</taxon>
        <taxon>Stramenopiles</taxon>
        <taxon>Ochrophyta</taxon>
        <taxon>Bacillariophyta</taxon>
        <taxon>Bacillariophyceae</taxon>
        <taxon>Bacillariophycidae</taxon>
        <taxon>Bacillariales</taxon>
        <taxon>Bacillariaceae</taxon>
        <taxon>Cylindrotheca</taxon>
    </lineage>
</organism>
<comment type="caution">
    <text evidence="2">The sequence shown here is derived from an EMBL/GenBank/DDBJ whole genome shotgun (WGS) entry which is preliminary data.</text>
</comment>
<name>A0AAD2JMT7_9STRA</name>
<keyword evidence="3" id="KW-1185">Reference proteome</keyword>
<evidence type="ECO:0000313" key="3">
    <source>
        <dbReference type="Proteomes" id="UP001295423"/>
    </source>
</evidence>
<protein>
    <recommendedName>
        <fullName evidence="4">Superoxide dismutase copper/zinc binding domain-containing protein</fullName>
    </recommendedName>
</protein>
<dbReference type="EMBL" id="CAKOGP040002202">
    <property type="protein sequence ID" value="CAJ1965221.1"/>
    <property type="molecule type" value="Genomic_DNA"/>
</dbReference>
<sequence>MDCISTGETEYEGKAFIVHSNSGGRVGCGLLESISMVDDPTGAPIATPTDAPITGATDAPVAAPDEDEDEESASNTVSCVVAIASSVVGVESGRYLLNKTILS</sequence>
<dbReference type="Proteomes" id="UP001295423">
    <property type="component" value="Unassembled WGS sequence"/>
</dbReference>